<dbReference type="CDD" id="cd18186">
    <property type="entry name" value="BTB_POZ_ZBTB_KLHL-like"/>
    <property type="match status" value="1"/>
</dbReference>
<dbReference type="OrthoDB" id="6359816at2759"/>
<evidence type="ECO:0000313" key="2">
    <source>
        <dbReference type="EMBL" id="UJO20970.1"/>
    </source>
</evidence>
<dbReference type="EMBL" id="CP090170">
    <property type="protein sequence ID" value="UJO20970.1"/>
    <property type="molecule type" value="Genomic_DNA"/>
</dbReference>
<dbReference type="AlphaFoldDB" id="A0A9Q8PEG9"/>
<evidence type="ECO:0000313" key="3">
    <source>
        <dbReference type="Proteomes" id="UP000756132"/>
    </source>
</evidence>
<dbReference type="Proteomes" id="UP000756132">
    <property type="component" value="Chromosome 8"/>
</dbReference>
<reference evidence="2" key="2">
    <citation type="journal article" date="2022" name="Microb. Genom.">
        <title>A chromosome-scale genome assembly of the tomato pathogen Cladosporium fulvum reveals a compartmentalized genome architecture and the presence of a dispensable chromosome.</title>
        <authorList>
            <person name="Zaccaron A.Z."/>
            <person name="Chen L.H."/>
            <person name="Samaras A."/>
            <person name="Stergiopoulos I."/>
        </authorList>
    </citation>
    <scope>NUCLEOTIDE SEQUENCE</scope>
    <source>
        <strain evidence="2">Race5_Kim</strain>
    </source>
</reference>
<dbReference type="Pfam" id="PF00651">
    <property type="entry name" value="BTB"/>
    <property type="match status" value="1"/>
</dbReference>
<name>A0A9Q8PEG9_PASFU</name>
<dbReference type="SUPFAM" id="SSF54695">
    <property type="entry name" value="POZ domain"/>
    <property type="match status" value="1"/>
</dbReference>
<dbReference type="GeneID" id="71991244"/>
<dbReference type="Gene3D" id="3.30.710.10">
    <property type="entry name" value="Potassium Channel Kv1.1, Chain A"/>
    <property type="match status" value="1"/>
</dbReference>
<feature type="domain" description="BTB" evidence="1">
    <location>
        <begin position="4"/>
        <end position="87"/>
    </location>
</feature>
<protein>
    <recommendedName>
        <fullName evidence="1">BTB domain-containing protein</fullName>
    </recommendedName>
</protein>
<proteinExistence type="predicted"/>
<keyword evidence="3" id="KW-1185">Reference proteome</keyword>
<organism evidence="2 3">
    <name type="scientific">Passalora fulva</name>
    <name type="common">Tomato leaf mold</name>
    <name type="synonym">Cladosporium fulvum</name>
    <dbReference type="NCBI Taxonomy" id="5499"/>
    <lineage>
        <taxon>Eukaryota</taxon>
        <taxon>Fungi</taxon>
        <taxon>Dikarya</taxon>
        <taxon>Ascomycota</taxon>
        <taxon>Pezizomycotina</taxon>
        <taxon>Dothideomycetes</taxon>
        <taxon>Dothideomycetidae</taxon>
        <taxon>Mycosphaerellales</taxon>
        <taxon>Mycosphaerellaceae</taxon>
        <taxon>Fulvia</taxon>
    </lineage>
</organism>
<dbReference type="InterPro" id="IPR000210">
    <property type="entry name" value="BTB/POZ_dom"/>
</dbReference>
<evidence type="ECO:0000259" key="1">
    <source>
        <dbReference type="Pfam" id="PF00651"/>
    </source>
</evidence>
<sequence length="89" mass="9946">MRQAFIKAHRIIPASSSDWVLKACAGGFKEGQSPTVTLEDDDEDDVASVIEFCYTFTYAEARPEDCGPMTKALRMFSMGDKYLIDNLTK</sequence>
<dbReference type="InterPro" id="IPR011333">
    <property type="entry name" value="SKP1/BTB/POZ_sf"/>
</dbReference>
<gene>
    <name evidence="2" type="ORF">CLAFUR5_11366</name>
</gene>
<reference evidence="2" key="1">
    <citation type="submission" date="2021-12" db="EMBL/GenBank/DDBJ databases">
        <authorList>
            <person name="Zaccaron A."/>
            <person name="Stergiopoulos I."/>
        </authorList>
    </citation>
    <scope>NUCLEOTIDE SEQUENCE</scope>
    <source>
        <strain evidence="2">Race5_Kim</strain>
    </source>
</reference>
<dbReference type="RefSeq" id="XP_047765336.1">
    <property type="nucleotide sequence ID" value="XM_047910514.1"/>
</dbReference>
<accession>A0A9Q8PEG9</accession>
<dbReference type="KEGG" id="ffu:CLAFUR5_11366"/>